<comment type="caution">
    <text evidence="2">The sequence shown here is derived from an EMBL/GenBank/DDBJ whole genome shotgun (WGS) entry which is preliminary data.</text>
</comment>
<protein>
    <submittedName>
        <fullName evidence="2">Lactate utilization protein</fullName>
    </submittedName>
</protein>
<evidence type="ECO:0000313" key="2">
    <source>
        <dbReference type="EMBL" id="HHS30630.1"/>
    </source>
</evidence>
<dbReference type="PANTHER" id="PTHR43682:SF1">
    <property type="entry name" value="LACTATE UTILIZATION PROTEIN C"/>
    <property type="match status" value="1"/>
</dbReference>
<dbReference type="Gene3D" id="3.40.50.10420">
    <property type="entry name" value="NagB/RpiA/CoA transferase-like"/>
    <property type="match status" value="1"/>
</dbReference>
<name>A0A7V6A5S6_9BACT</name>
<dbReference type="EMBL" id="DTGR01000203">
    <property type="protein sequence ID" value="HHS30630.1"/>
    <property type="molecule type" value="Genomic_DNA"/>
</dbReference>
<dbReference type="SUPFAM" id="SSF100950">
    <property type="entry name" value="NagB/RpiA/CoA transferase-like"/>
    <property type="match status" value="1"/>
</dbReference>
<dbReference type="InterPro" id="IPR003741">
    <property type="entry name" value="LUD_dom"/>
</dbReference>
<accession>A0A7V6A5S6</accession>
<dbReference type="PANTHER" id="PTHR43682">
    <property type="entry name" value="LACTATE UTILIZATION PROTEIN C"/>
    <property type="match status" value="1"/>
</dbReference>
<dbReference type="AlphaFoldDB" id="A0A7V6A5S6"/>
<reference evidence="2" key="1">
    <citation type="journal article" date="2020" name="mSystems">
        <title>Genome- and Community-Level Interaction Insights into Carbon Utilization and Element Cycling Functions of Hydrothermarchaeota in Hydrothermal Sediment.</title>
        <authorList>
            <person name="Zhou Z."/>
            <person name="Liu Y."/>
            <person name="Xu W."/>
            <person name="Pan J."/>
            <person name="Luo Z.H."/>
            <person name="Li M."/>
        </authorList>
    </citation>
    <scope>NUCLEOTIDE SEQUENCE [LARGE SCALE GENOMIC DNA]</scope>
    <source>
        <strain evidence="2">SpSt-767</strain>
    </source>
</reference>
<evidence type="ECO:0000259" key="1">
    <source>
        <dbReference type="Pfam" id="PF02589"/>
    </source>
</evidence>
<dbReference type="InterPro" id="IPR024185">
    <property type="entry name" value="FTHF_cligase-like_sf"/>
</dbReference>
<sequence>MEAQTDLKLFKEKAAAVQVVISEIAGVSEAFDYAADLTAKQGGRVMAAFGWEGQDRVTLEAACGRAGVSLVTGNLREHAATLHTALTLADWGIADTGSLVLDSSSEDLRLATMLAEIHVAVLPLSRLKPDAFALEDELNRLLASPPRYLTFITGASRTADIERVLTIGVHGPGELHVLLLKDQES</sequence>
<feature type="domain" description="LUD" evidence="1">
    <location>
        <begin position="53"/>
        <end position="180"/>
    </location>
</feature>
<dbReference type="Pfam" id="PF02589">
    <property type="entry name" value="LUD_dom"/>
    <property type="match status" value="1"/>
</dbReference>
<organism evidence="2">
    <name type="scientific">Desulfobacca acetoxidans</name>
    <dbReference type="NCBI Taxonomy" id="60893"/>
    <lineage>
        <taxon>Bacteria</taxon>
        <taxon>Pseudomonadati</taxon>
        <taxon>Thermodesulfobacteriota</taxon>
        <taxon>Desulfobaccia</taxon>
        <taxon>Desulfobaccales</taxon>
        <taxon>Desulfobaccaceae</taxon>
        <taxon>Desulfobacca</taxon>
    </lineage>
</organism>
<proteinExistence type="predicted"/>
<dbReference type="InterPro" id="IPR037171">
    <property type="entry name" value="NagB/RpiA_transferase-like"/>
</dbReference>
<gene>
    <name evidence="2" type="ORF">ENV52_13130</name>
</gene>